<dbReference type="InterPro" id="IPR011830">
    <property type="entry name" value="LEU1_arch"/>
</dbReference>
<dbReference type="Pfam" id="PF00682">
    <property type="entry name" value="HMGL-like"/>
    <property type="match status" value="1"/>
</dbReference>
<dbReference type="Gene3D" id="1.10.238.260">
    <property type="match status" value="1"/>
</dbReference>
<feature type="domain" description="Pyruvate carboxyltransferase" evidence="14">
    <location>
        <begin position="24"/>
        <end position="275"/>
    </location>
</feature>
<dbReference type="NCBIfam" id="NF002086">
    <property type="entry name" value="PRK00915.1-3"/>
    <property type="match status" value="1"/>
</dbReference>
<dbReference type="PROSITE" id="PS00815">
    <property type="entry name" value="AIPM_HOMOCIT_SYNTH_1"/>
    <property type="match status" value="1"/>
</dbReference>
<dbReference type="PROSITE" id="PS00816">
    <property type="entry name" value="AIPM_HOMOCIT_SYNTH_2"/>
    <property type="match status" value="1"/>
</dbReference>
<dbReference type="SMART" id="SM00917">
    <property type="entry name" value="LeuA_dimer"/>
    <property type="match status" value="1"/>
</dbReference>
<dbReference type="InterPro" id="IPR013785">
    <property type="entry name" value="Aldolase_TIM"/>
</dbReference>
<evidence type="ECO:0000256" key="1">
    <source>
        <dbReference type="ARBA" id="ARBA00000064"/>
    </source>
</evidence>
<keyword evidence="10" id="KW-0100">Branched-chain amino acid biosynthesis</keyword>
<evidence type="ECO:0000256" key="12">
    <source>
        <dbReference type="ARBA" id="ARBA00030312"/>
    </source>
</evidence>
<dbReference type="FunFam" id="3.20.20.70:FF:000010">
    <property type="entry name" value="2-isopropylmalate synthase"/>
    <property type="match status" value="1"/>
</dbReference>
<dbReference type="FunFam" id="3.30.160.270:FF:000003">
    <property type="entry name" value="2-isopropylmalate synthase"/>
    <property type="match status" value="1"/>
</dbReference>
<name>A0A832YSP7_9EURY</name>
<dbReference type="Gene3D" id="3.30.160.270">
    <property type="match status" value="1"/>
</dbReference>
<dbReference type="NCBIfam" id="NF002085">
    <property type="entry name" value="PRK00915.1-2"/>
    <property type="match status" value="1"/>
</dbReference>
<sequence length="521" mass="57125">MKPYSEDNEIIKRAMENISLPDKVAIFDTTLRDGEQTPGVSLTPEEKVEIAVNLNNLGVDVIEAGFPISSQGEREAIKRITSLNMDAEICALARAVKKDIDVAIDCDVDSIHTFIATSPLHRKYKLKMDKEEIIKKAVEAVEYIKDHGITVEFSGEDATRTELQYLIEVYRAVEEAGADRINVPDTVGVMIPKAMEYLIKKIREEISLPISVHCHNDFGLAVANSLGAIEGGAQQIHCTINGLGERAGNAALEEVELSLKMIYGINTNIKTEKLTEISNLVSKLTGIKCQVNKAVVGENAFAHESGIHAHGVLAHALTYEPIPPEIVGQRRKIILGKHTGSHAIESKLKDLGFKVGENLTEEQFKEIVNRIKDMGDKEKRITDNDVIAIVEDLTKRTLKSERVVNLEQIAVMTGNKVIPTASVVLTIDNERYIASKVGVGPVDAAIKAIQSIIGEKIKLKEYHINAITGGTDALAEVIIKLEGYGREVTVKAANEDIVRASVEAIIEGVNRVMIMGNYNKK</sequence>
<evidence type="ECO:0000259" key="14">
    <source>
        <dbReference type="PROSITE" id="PS50991"/>
    </source>
</evidence>
<dbReference type="GO" id="GO:0009098">
    <property type="term" value="P:L-leucine biosynthetic process"/>
    <property type="evidence" value="ECO:0007669"/>
    <property type="project" value="InterPro"/>
</dbReference>
<dbReference type="Proteomes" id="UP000605144">
    <property type="component" value="Unassembled WGS sequence"/>
</dbReference>
<dbReference type="PANTHER" id="PTHR42880">
    <property type="entry name" value="HOMOCITRATE SYNTHASE"/>
    <property type="match status" value="1"/>
</dbReference>
<evidence type="ECO:0000256" key="5">
    <source>
        <dbReference type="ARBA" id="ARBA00006154"/>
    </source>
</evidence>
<evidence type="ECO:0000313" key="15">
    <source>
        <dbReference type="EMBL" id="HIP17450.1"/>
    </source>
</evidence>
<keyword evidence="9 13" id="KW-0808">Transferase</keyword>
<evidence type="ECO:0000256" key="10">
    <source>
        <dbReference type="ARBA" id="ARBA00023304"/>
    </source>
</evidence>
<dbReference type="EMBL" id="DQSV01000078">
    <property type="protein sequence ID" value="HIP17450.1"/>
    <property type="molecule type" value="Genomic_DNA"/>
</dbReference>
<evidence type="ECO:0000256" key="13">
    <source>
        <dbReference type="RuleBase" id="RU003523"/>
    </source>
</evidence>
<comment type="function">
    <text evidence="3">Catalyzes the condensation of the acetyl group of acetyl-CoA with 3-methyl-2-oxobutanoate (2-oxoisovalerate) to form 3-carboxy-3-hydroxy-4-methylpentanoate (2-isopropylmalate).</text>
</comment>
<dbReference type="PANTHER" id="PTHR42880:SF2">
    <property type="entry name" value="(R)-CITRAMALATE SYNTHASE CIMA"/>
    <property type="match status" value="1"/>
</dbReference>
<evidence type="ECO:0000256" key="11">
    <source>
        <dbReference type="ARBA" id="ARBA00029993"/>
    </source>
</evidence>
<dbReference type="InterPro" id="IPR054691">
    <property type="entry name" value="LeuA/HCS_post-cat"/>
</dbReference>
<reference evidence="15" key="1">
    <citation type="journal article" date="2020" name="ISME J.">
        <title>Gammaproteobacteria mediating utilization of methyl-, sulfur- and petroleum organic compounds in deep ocean hydrothermal plumes.</title>
        <authorList>
            <person name="Zhou Z."/>
            <person name="Liu Y."/>
            <person name="Pan J."/>
            <person name="Cron B.R."/>
            <person name="Toner B.M."/>
            <person name="Anantharaman K."/>
            <person name="Breier J.A."/>
            <person name="Dick G.J."/>
            <person name="Li M."/>
        </authorList>
    </citation>
    <scope>NUCLEOTIDE SEQUENCE</scope>
    <source>
        <strain evidence="15">SZUA-1385</strain>
    </source>
</reference>
<evidence type="ECO:0000256" key="3">
    <source>
        <dbReference type="ARBA" id="ARBA00003715"/>
    </source>
</evidence>
<comment type="caution">
    <text evidence="15">The sequence shown here is derived from an EMBL/GenBank/DDBJ whole genome shotgun (WGS) entry which is preliminary data.</text>
</comment>
<dbReference type="InterPro" id="IPR000891">
    <property type="entry name" value="PYR_CT"/>
</dbReference>
<evidence type="ECO:0000256" key="2">
    <source>
        <dbReference type="ARBA" id="ARBA00001968"/>
    </source>
</evidence>
<comment type="catalytic activity">
    <reaction evidence="1">
        <text>3-methyl-2-oxobutanoate + acetyl-CoA + H2O = (2S)-2-isopropylmalate + CoA + H(+)</text>
        <dbReference type="Rhea" id="RHEA:21524"/>
        <dbReference type="ChEBI" id="CHEBI:1178"/>
        <dbReference type="ChEBI" id="CHEBI:11851"/>
        <dbReference type="ChEBI" id="CHEBI:15377"/>
        <dbReference type="ChEBI" id="CHEBI:15378"/>
        <dbReference type="ChEBI" id="CHEBI:57287"/>
        <dbReference type="ChEBI" id="CHEBI:57288"/>
        <dbReference type="EC" id="2.3.3.13"/>
    </reaction>
</comment>
<comment type="subunit">
    <text evidence="6">Homodimer.</text>
</comment>
<dbReference type="CDD" id="cd07940">
    <property type="entry name" value="DRE_TIM_IPMS"/>
    <property type="match status" value="1"/>
</dbReference>
<keyword evidence="15" id="KW-0012">Acyltransferase</keyword>
<evidence type="ECO:0000256" key="9">
    <source>
        <dbReference type="ARBA" id="ARBA00022679"/>
    </source>
</evidence>
<dbReference type="InterPro" id="IPR036230">
    <property type="entry name" value="LeuA_allosteric_dom_sf"/>
</dbReference>
<evidence type="ECO:0000256" key="8">
    <source>
        <dbReference type="ARBA" id="ARBA00022605"/>
    </source>
</evidence>
<organism evidence="15 16">
    <name type="scientific">Methanothermococcus okinawensis</name>
    <dbReference type="NCBI Taxonomy" id="155863"/>
    <lineage>
        <taxon>Archaea</taxon>
        <taxon>Methanobacteriati</taxon>
        <taxon>Methanobacteriota</taxon>
        <taxon>Methanomada group</taxon>
        <taxon>Methanococci</taxon>
        <taxon>Methanococcales</taxon>
        <taxon>Methanococcaceae</taxon>
        <taxon>Methanothermococcus</taxon>
    </lineage>
</organism>
<dbReference type="NCBIfam" id="TIGR02090">
    <property type="entry name" value="LEU1_arch"/>
    <property type="match status" value="1"/>
</dbReference>
<evidence type="ECO:0000256" key="7">
    <source>
        <dbReference type="ARBA" id="ARBA00012973"/>
    </source>
</evidence>
<accession>A0A832YSP7</accession>
<keyword evidence="8" id="KW-0028">Amino-acid biosynthesis</keyword>
<dbReference type="Pfam" id="PF22617">
    <property type="entry name" value="HCS_D2"/>
    <property type="match status" value="1"/>
</dbReference>
<dbReference type="InterPro" id="IPR002034">
    <property type="entry name" value="AIPM/Hcit_synth_CS"/>
</dbReference>
<evidence type="ECO:0000256" key="4">
    <source>
        <dbReference type="ARBA" id="ARBA00004689"/>
    </source>
</evidence>
<dbReference type="PROSITE" id="PS50991">
    <property type="entry name" value="PYR_CT"/>
    <property type="match status" value="1"/>
</dbReference>
<dbReference type="EC" id="2.3.3.13" evidence="7"/>
<evidence type="ECO:0000313" key="16">
    <source>
        <dbReference type="Proteomes" id="UP000605144"/>
    </source>
</evidence>
<dbReference type="FunFam" id="1.10.238.260:FF:000001">
    <property type="entry name" value="2-isopropylmalate synthase"/>
    <property type="match status" value="1"/>
</dbReference>
<dbReference type="Gene3D" id="3.20.20.70">
    <property type="entry name" value="Aldolase class I"/>
    <property type="match status" value="1"/>
</dbReference>
<evidence type="ECO:0000256" key="6">
    <source>
        <dbReference type="ARBA" id="ARBA00011738"/>
    </source>
</evidence>
<dbReference type="SUPFAM" id="SSF51569">
    <property type="entry name" value="Aldolase"/>
    <property type="match status" value="1"/>
</dbReference>
<gene>
    <name evidence="15" type="ORF">EYG76_04015</name>
</gene>
<protein>
    <recommendedName>
        <fullName evidence="7">2-isopropylmalate synthase</fullName>
        <ecNumber evidence="7">2.3.3.13</ecNumber>
    </recommendedName>
    <alternativeName>
        <fullName evidence="11">Alpha-IPM synthase</fullName>
    </alternativeName>
    <alternativeName>
        <fullName evidence="12">Alpha-isopropylmalate synthase</fullName>
    </alternativeName>
</protein>
<comment type="pathway">
    <text evidence="4">Amino-acid biosynthesis; L-leucine biosynthesis; L-leucine from 3-methyl-2-oxobutanoate: step 1/4.</text>
</comment>
<proteinExistence type="inferred from homology"/>
<dbReference type="SUPFAM" id="SSF110921">
    <property type="entry name" value="2-isopropylmalate synthase LeuA, allosteric (dimerisation) domain"/>
    <property type="match status" value="1"/>
</dbReference>
<dbReference type="Pfam" id="PF08502">
    <property type="entry name" value="LeuA_dimer"/>
    <property type="match status" value="1"/>
</dbReference>
<dbReference type="AlphaFoldDB" id="A0A832YSP7"/>
<dbReference type="InterPro" id="IPR013709">
    <property type="entry name" value="2-isopropylmalate_synth_dimer"/>
</dbReference>
<comment type="cofactor">
    <cofactor evidence="2">
        <name>a divalent metal cation</name>
        <dbReference type="ChEBI" id="CHEBI:60240"/>
    </cofactor>
</comment>
<dbReference type="GO" id="GO:0003852">
    <property type="term" value="F:2-isopropylmalate synthase activity"/>
    <property type="evidence" value="ECO:0007669"/>
    <property type="project" value="UniProtKB-EC"/>
</dbReference>
<comment type="similarity">
    <text evidence="5 13">Belongs to the alpha-IPM synthase/homocitrate synthase family.</text>
</comment>